<feature type="region of interest" description="Disordered" evidence="2">
    <location>
        <begin position="51"/>
        <end position="173"/>
    </location>
</feature>
<feature type="compositionally biased region" description="Low complexity" evidence="2">
    <location>
        <begin position="311"/>
        <end position="325"/>
    </location>
</feature>
<evidence type="ECO:0000256" key="2">
    <source>
        <dbReference type="SAM" id="MobiDB-lite"/>
    </source>
</evidence>
<dbReference type="OrthoDB" id="539383at2759"/>
<comment type="caution">
    <text evidence="3">The sequence shown here is derived from an EMBL/GenBank/DDBJ whole genome shotgun (WGS) entry which is preliminary data.</text>
</comment>
<dbReference type="EMBL" id="BRXU01000001">
    <property type="protein sequence ID" value="GLC48753.1"/>
    <property type="molecule type" value="Genomic_DNA"/>
</dbReference>
<proteinExistence type="predicted"/>
<evidence type="ECO:0000313" key="4">
    <source>
        <dbReference type="Proteomes" id="UP001165080"/>
    </source>
</evidence>
<evidence type="ECO:0000313" key="3">
    <source>
        <dbReference type="EMBL" id="GLC48753.1"/>
    </source>
</evidence>
<reference evidence="3 4" key="1">
    <citation type="journal article" date="2023" name="Commun. Biol.">
        <title>Reorganization of the ancestral sex-determining regions during the evolution of trioecy in Pleodorina starrii.</title>
        <authorList>
            <person name="Takahashi K."/>
            <person name="Suzuki S."/>
            <person name="Kawai-Toyooka H."/>
            <person name="Yamamoto K."/>
            <person name="Hamaji T."/>
            <person name="Ootsuki R."/>
            <person name="Yamaguchi H."/>
            <person name="Kawachi M."/>
            <person name="Higashiyama T."/>
            <person name="Nozaki H."/>
        </authorList>
    </citation>
    <scope>NUCLEOTIDE SEQUENCE [LARGE SCALE GENOMIC DNA]</scope>
    <source>
        <strain evidence="3 4">NIES-4479</strain>
    </source>
</reference>
<feature type="region of interest" description="Disordered" evidence="2">
    <location>
        <begin position="1"/>
        <end position="28"/>
    </location>
</feature>
<keyword evidence="1" id="KW-0175">Coiled coil</keyword>
<keyword evidence="4" id="KW-1185">Reference proteome</keyword>
<feature type="region of interest" description="Disordered" evidence="2">
    <location>
        <begin position="300"/>
        <end position="325"/>
    </location>
</feature>
<accession>A0A9W6BAY7</accession>
<gene>
    <name evidence="3" type="primary">PLEST006177</name>
    <name evidence="3" type="ORF">PLESTB_000133100</name>
</gene>
<dbReference type="Proteomes" id="UP001165080">
    <property type="component" value="Unassembled WGS sequence"/>
</dbReference>
<sequence>MQSAEVKALKGTQEGAQLQEPEHGADGKVVIEQVERCSKRGTELVQVNGFQFFRKRKRTDLPQEQAQPGLDAANVQPVPGPAAGAGAAAAGPQHGAEGANPSEGAAEQLPQAAPPPAAVTPTDSLQQQQQQQDNAQQQEAGPAGPMEVEEAQPDDKEEEQQPPLQPPQPAPEKDLKAVVSNLISGVIPAGCPTAVSVTWLLRETLREALPPGDAAGAAAAATMVQAFQQALDQKVTAAQQLLLLGAPEHLRQFDALPPMVRGMCASERHMALLRQQLRALEQEEAAWLGMKAKYRPGADCLGGAGDDNESGAAAEGEPPAEEQQQQHVDVAFLEDAQRRAEHHLSLQVDAINDMLDKVELVLAKAQQQCATLQAEYHKESFKPFAHIDSPKMLVKILSQVPPSGTQDFVPSSLPMDG</sequence>
<protein>
    <submittedName>
        <fullName evidence="3">Uncharacterized protein</fullName>
    </submittedName>
</protein>
<feature type="coiled-coil region" evidence="1">
    <location>
        <begin position="348"/>
        <end position="375"/>
    </location>
</feature>
<name>A0A9W6BAY7_9CHLO</name>
<organism evidence="3 4">
    <name type="scientific">Pleodorina starrii</name>
    <dbReference type="NCBI Taxonomy" id="330485"/>
    <lineage>
        <taxon>Eukaryota</taxon>
        <taxon>Viridiplantae</taxon>
        <taxon>Chlorophyta</taxon>
        <taxon>core chlorophytes</taxon>
        <taxon>Chlorophyceae</taxon>
        <taxon>CS clade</taxon>
        <taxon>Chlamydomonadales</taxon>
        <taxon>Volvocaceae</taxon>
        <taxon>Pleodorina</taxon>
    </lineage>
</organism>
<feature type="compositionally biased region" description="Low complexity" evidence="2">
    <location>
        <begin position="126"/>
        <end position="138"/>
    </location>
</feature>
<feature type="compositionally biased region" description="Acidic residues" evidence="2">
    <location>
        <begin position="147"/>
        <end position="160"/>
    </location>
</feature>
<evidence type="ECO:0000256" key="1">
    <source>
        <dbReference type="SAM" id="Coils"/>
    </source>
</evidence>
<dbReference type="AlphaFoldDB" id="A0A9W6BAY7"/>
<feature type="compositionally biased region" description="Low complexity" evidence="2">
    <location>
        <begin position="72"/>
        <end position="111"/>
    </location>
</feature>